<reference evidence="5" key="1">
    <citation type="submission" date="2011-04" db="EMBL/GenBank/DDBJ databases">
        <title>The complete genome of Spirochaeta coccoides DSM 17374.</title>
        <authorList>
            <person name="Lucas S."/>
            <person name="Copeland A."/>
            <person name="Lapidus A."/>
            <person name="Bruce D."/>
            <person name="Goodwin L."/>
            <person name="Pitluck S."/>
            <person name="Peters L."/>
            <person name="Kyrpides N."/>
            <person name="Mavromatis K."/>
            <person name="Pagani I."/>
            <person name="Ivanova N."/>
            <person name="Ovchinnikova G."/>
            <person name="Lu M."/>
            <person name="Detter J.C."/>
            <person name="Tapia R."/>
            <person name="Han C."/>
            <person name="Land M."/>
            <person name="Hauser L."/>
            <person name="Markowitz V."/>
            <person name="Cheng J.-F."/>
            <person name="Hugenholtz P."/>
            <person name="Woyke T."/>
            <person name="Wu D."/>
            <person name="Spring S."/>
            <person name="Schroeder M."/>
            <person name="Brambilla E."/>
            <person name="Klenk H.-P."/>
            <person name="Eisen J.A."/>
        </authorList>
    </citation>
    <scope>NUCLEOTIDE SEQUENCE [LARGE SCALE GENOMIC DNA]</scope>
    <source>
        <strain evidence="5">ATCC BAA-1237 / DSM 17374 / SPN1</strain>
    </source>
</reference>
<dbReference type="InterPro" id="IPR000089">
    <property type="entry name" value="Biotin_lipoyl"/>
</dbReference>
<dbReference type="PROSITE" id="PS50991">
    <property type="entry name" value="PYR_CT"/>
    <property type="match status" value="1"/>
</dbReference>
<dbReference type="eggNOG" id="COG0511">
    <property type="taxonomic scope" value="Bacteria"/>
</dbReference>
<dbReference type="GO" id="GO:0006094">
    <property type="term" value="P:gluconeogenesis"/>
    <property type="evidence" value="ECO:0007669"/>
    <property type="project" value="TreeGrafter"/>
</dbReference>
<dbReference type="EMBL" id="CP002659">
    <property type="protein sequence ID" value="AEC02518.1"/>
    <property type="molecule type" value="Genomic_DNA"/>
</dbReference>
<protein>
    <submittedName>
        <fullName evidence="4">Pyruvate carboxylase</fullName>
        <ecNumber evidence="4">6.4.1.1</ecNumber>
    </submittedName>
</protein>
<dbReference type="CDD" id="cd06850">
    <property type="entry name" value="biotinyl_domain"/>
    <property type="match status" value="2"/>
</dbReference>
<dbReference type="Proteomes" id="UP000007939">
    <property type="component" value="Chromosome"/>
</dbReference>
<dbReference type="eggNOG" id="COG5016">
    <property type="taxonomic scope" value="Bacteria"/>
</dbReference>
<dbReference type="Pfam" id="PF00364">
    <property type="entry name" value="Biotin_lipoyl"/>
    <property type="match status" value="2"/>
</dbReference>
<dbReference type="InterPro" id="IPR055268">
    <property type="entry name" value="PCB-like"/>
</dbReference>
<dbReference type="InterPro" id="IPR001882">
    <property type="entry name" value="Biotin_BS"/>
</dbReference>
<dbReference type="PANTHER" id="PTHR43778">
    <property type="entry name" value="PYRUVATE CARBOXYLASE"/>
    <property type="match status" value="1"/>
</dbReference>
<evidence type="ECO:0000256" key="1">
    <source>
        <dbReference type="ARBA" id="ARBA00023267"/>
    </source>
</evidence>
<dbReference type="HOGENOM" id="CLU_000395_4_3_12"/>
<dbReference type="PANTHER" id="PTHR43778:SF2">
    <property type="entry name" value="PYRUVATE CARBOXYLASE, MITOCHONDRIAL"/>
    <property type="match status" value="1"/>
</dbReference>
<dbReference type="PROSITE" id="PS00188">
    <property type="entry name" value="BIOTIN"/>
    <property type="match status" value="2"/>
</dbReference>
<dbReference type="Gene3D" id="3.20.20.70">
    <property type="entry name" value="Aldolase class I"/>
    <property type="match status" value="1"/>
</dbReference>
<dbReference type="FunFam" id="2.40.50.100:FF:000003">
    <property type="entry name" value="Acetyl-CoA carboxylase biotin carboxyl carrier protein"/>
    <property type="match status" value="2"/>
</dbReference>
<evidence type="ECO:0000313" key="5">
    <source>
        <dbReference type="Proteomes" id="UP000007939"/>
    </source>
</evidence>
<evidence type="ECO:0000259" key="2">
    <source>
        <dbReference type="PROSITE" id="PS50968"/>
    </source>
</evidence>
<feature type="domain" description="Lipoyl-binding" evidence="2">
    <location>
        <begin position="649"/>
        <end position="726"/>
    </location>
</feature>
<dbReference type="Pfam" id="PF02436">
    <property type="entry name" value="PYC_OADA"/>
    <property type="match status" value="1"/>
</dbReference>
<gene>
    <name evidence="4" type="ordered locus">Spico_1310</name>
</gene>
<dbReference type="STRING" id="760011.Spico_1310"/>
<dbReference type="AlphaFoldDB" id="F4GM43"/>
<dbReference type="EC" id="6.4.1.1" evidence="4"/>
<dbReference type="RefSeq" id="WP_013739913.1">
    <property type="nucleotide sequence ID" value="NC_015436.1"/>
</dbReference>
<accession>F4GM43</accession>
<dbReference type="Gene3D" id="2.40.50.100">
    <property type="match status" value="2"/>
</dbReference>
<dbReference type="KEGG" id="scc:Spico_1310"/>
<dbReference type="Pfam" id="PF00682">
    <property type="entry name" value="HMGL-like"/>
    <property type="match status" value="1"/>
</dbReference>
<evidence type="ECO:0000313" key="4">
    <source>
        <dbReference type="EMBL" id="AEC02518.1"/>
    </source>
</evidence>
<name>F4GM43_PARC1</name>
<dbReference type="PROSITE" id="PS50968">
    <property type="entry name" value="BIOTINYL_LIPOYL"/>
    <property type="match status" value="2"/>
</dbReference>
<keyword evidence="5" id="KW-1185">Reference proteome</keyword>
<sequence length="726" mass="77241">MKKKVKFMCTAFRDGFQSVYGARVFTKDFMPAVAAAREAGITHFEAGGGARFQALYFYSNEDAFAMMDEFRATAGPNSDLQTLSRGVNVVGLDSQPRDIIKLHADLFKKHGMSTIRNFDALNDVNNLVDSGRYINEAGLRHEVTVTMMSLPPGTTGAHDPDFYEGVLRKILDAGIKFQSVCFKDASGTSVPAIVHETIKRARKLLGKDMNIVFHSHDTAGVCINQYINALDAGADQVDLSLSPVSGGTCQPDIITMWHALRNTDYDLGIDIKKIQEAERVFEDCMKDYFTPPEATTVNPNIPFFPLPGGALTANTQMLRDNGLMDRYPEIVEAMGETVAKGGFGTSVTPVSQFYFQQAFNNVMFGPWKKIAEGYGKMVLGYFGKTPVAPDPEVVKIAAEQMKLEPTTKKVVDINDADPKKGRKAAIDALKNAGVPETEENIFIAASCKEKGILFLTGKSKANGIRKTDPAEETAKKNGEYTVTVNGTAYGVKIGKDGVEVNGKTYPLDVAYGIDAAAIAAAVSAPVVDAPAVVPSPAVSAGVTVTGGSEVKAPMPGLVLRVEVKPGQQVKKNQLILVMEAMKMENEIFSPVDGIITSIPVAVGQQLNTDDVLATIGGTASATPAAAPSPAPVASAPVPVSEAVVVPASVVPVNVTGGTPVKAPMPGLVLRIEVKPGQKVKKNQLILVMEAMKMENEIFSPAEGTVASIAVSAGQQLGTDDLLVVIA</sequence>
<keyword evidence="4" id="KW-0436">Ligase</keyword>
<dbReference type="InterPro" id="IPR011053">
    <property type="entry name" value="Single_hybrid_motif"/>
</dbReference>
<organism evidence="4 5">
    <name type="scientific">Parasphaerochaeta coccoides (strain ATCC BAA-1237 / DSM 17374 / SPN1)</name>
    <name type="common">Sphaerochaeta coccoides</name>
    <dbReference type="NCBI Taxonomy" id="760011"/>
    <lineage>
        <taxon>Bacteria</taxon>
        <taxon>Pseudomonadati</taxon>
        <taxon>Spirochaetota</taxon>
        <taxon>Spirochaetia</taxon>
        <taxon>Spirochaetales</taxon>
        <taxon>Sphaerochaetaceae</taxon>
        <taxon>Parasphaerochaeta</taxon>
    </lineage>
</organism>
<dbReference type="SUPFAM" id="SSF51569">
    <property type="entry name" value="Aldolase"/>
    <property type="match status" value="1"/>
</dbReference>
<reference evidence="4 5" key="2">
    <citation type="journal article" date="2012" name="Stand. Genomic Sci.">
        <title>Complete genome sequence of the termite hindgut bacterium Spirochaeta coccoides type strain (SPN1(T)), reclassification in the genus Sphaerochaeta as Sphaerochaeta coccoides comb. nov. and emendations of the family Spirochaetaceae and the genus Sphaerochaeta.</title>
        <authorList>
            <person name="Abt B."/>
            <person name="Han C."/>
            <person name="Scheuner C."/>
            <person name="Lu M."/>
            <person name="Lapidus A."/>
            <person name="Nolan M."/>
            <person name="Lucas S."/>
            <person name="Hammon N."/>
            <person name="Deshpande S."/>
            <person name="Cheng J.F."/>
            <person name="Tapia R."/>
            <person name="Goodwin L.A."/>
            <person name="Pitluck S."/>
            <person name="Liolios K."/>
            <person name="Pagani I."/>
            <person name="Ivanova N."/>
            <person name="Mavromatis K."/>
            <person name="Mikhailova N."/>
            <person name="Huntemann M."/>
            <person name="Pati A."/>
            <person name="Chen A."/>
            <person name="Palaniappan K."/>
            <person name="Land M."/>
            <person name="Hauser L."/>
            <person name="Brambilla E.M."/>
            <person name="Rohde M."/>
            <person name="Spring S."/>
            <person name="Gronow S."/>
            <person name="Goker M."/>
            <person name="Woyke T."/>
            <person name="Bristow J."/>
            <person name="Eisen J.A."/>
            <person name="Markowitz V."/>
            <person name="Hugenholtz P."/>
            <person name="Kyrpides N.C."/>
            <person name="Klenk H.P."/>
            <person name="Detter J.C."/>
        </authorList>
    </citation>
    <scope>NUCLEOTIDE SEQUENCE [LARGE SCALE GENOMIC DNA]</scope>
    <source>
        <strain evidence="5">ATCC BAA-1237 / DSM 17374 / SPN1</strain>
    </source>
</reference>
<dbReference type="InterPro" id="IPR013785">
    <property type="entry name" value="Aldolase_TIM"/>
</dbReference>
<feature type="domain" description="Lipoyl-binding" evidence="2">
    <location>
        <begin position="539"/>
        <end position="616"/>
    </location>
</feature>
<dbReference type="InterPro" id="IPR003379">
    <property type="entry name" value="Carboxylase_cons_dom"/>
</dbReference>
<dbReference type="SUPFAM" id="SSF51230">
    <property type="entry name" value="Single hybrid motif"/>
    <property type="match status" value="2"/>
</dbReference>
<evidence type="ECO:0000259" key="3">
    <source>
        <dbReference type="PROSITE" id="PS50991"/>
    </source>
</evidence>
<dbReference type="InterPro" id="IPR000891">
    <property type="entry name" value="PYR_CT"/>
</dbReference>
<dbReference type="SUPFAM" id="SSF89000">
    <property type="entry name" value="post-HMGL domain-like"/>
    <property type="match status" value="1"/>
</dbReference>
<dbReference type="GO" id="GO:0005737">
    <property type="term" value="C:cytoplasm"/>
    <property type="evidence" value="ECO:0007669"/>
    <property type="project" value="TreeGrafter"/>
</dbReference>
<keyword evidence="1" id="KW-0092">Biotin</keyword>
<proteinExistence type="predicted"/>
<dbReference type="CDD" id="cd07937">
    <property type="entry name" value="DRE_TIM_PC_TC_5S"/>
    <property type="match status" value="1"/>
</dbReference>
<dbReference type="GO" id="GO:0004736">
    <property type="term" value="F:pyruvate carboxylase activity"/>
    <property type="evidence" value="ECO:0007669"/>
    <property type="project" value="UniProtKB-EC"/>
</dbReference>
<keyword evidence="4" id="KW-0670">Pyruvate</keyword>
<feature type="domain" description="Pyruvate carboxyltransferase" evidence="3">
    <location>
        <begin position="5"/>
        <end position="275"/>
    </location>
</feature>